<evidence type="ECO:0000259" key="2">
    <source>
        <dbReference type="PROSITE" id="PS51766"/>
    </source>
</evidence>
<dbReference type="Pfam" id="PF00404">
    <property type="entry name" value="Dockerin_1"/>
    <property type="match status" value="1"/>
</dbReference>
<keyword evidence="4" id="KW-1185">Reference proteome</keyword>
<evidence type="ECO:0000256" key="1">
    <source>
        <dbReference type="ARBA" id="ARBA00016512"/>
    </source>
</evidence>
<dbReference type="GO" id="GO:0016020">
    <property type="term" value="C:membrane"/>
    <property type="evidence" value="ECO:0007669"/>
    <property type="project" value="InterPro"/>
</dbReference>
<comment type="caution">
    <text evidence="3">The sequence shown here is derived from an EMBL/GenBank/DDBJ whole genome shotgun (WGS) entry which is preliminary data.</text>
</comment>
<dbReference type="Pfam" id="PF17963">
    <property type="entry name" value="Big_9"/>
    <property type="match status" value="1"/>
</dbReference>
<dbReference type="InterPro" id="IPR036439">
    <property type="entry name" value="Dockerin_dom_sf"/>
</dbReference>
<dbReference type="SUPFAM" id="SSF63446">
    <property type="entry name" value="Type I dockerin domain"/>
    <property type="match status" value="1"/>
</dbReference>
<dbReference type="GO" id="GO:0000272">
    <property type="term" value="P:polysaccharide catabolic process"/>
    <property type="evidence" value="ECO:0007669"/>
    <property type="project" value="InterPro"/>
</dbReference>
<name>W9DZJ4_METTI</name>
<dbReference type="GO" id="GO:0005509">
    <property type="term" value="F:calcium ion binding"/>
    <property type="evidence" value="ECO:0007669"/>
    <property type="project" value="InterPro"/>
</dbReference>
<protein>
    <recommendedName>
        <fullName evidence="1">Probable pectate lyase C</fullName>
    </recommendedName>
</protein>
<dbReference type="AlphaFoldDB" id="W9DZJ4"/>
<organism evidence="3 4">
    <name type="scientific">Methanolobus tindarius DSM 2278</name>
    <dbReference type="NCBI Taxonomy" id="1090322"/>
    <lineage>
        <taxon>Archaea</taxon>
        <taxon>Methanobacteriati</taxon>
        <taxon>Methanobacteriota</taxon>
        <taxon>Stenosarchaea group</taxon>
        <taxon>Methanomicrobia</taxon>
        <taxon>Methanosarcinales</taxon>
        <taxon>Methanosarcinaceae</taxon>
        <taxon>Methanolobus</taxon>
    </lineage>
</organism>
<dbReference type="CDD" id="cd14254">
    <property type="entry name" value="Dockerin_II"/>
    <property type="match status" value="1"/>
</dbReference>
<dbReference type="Gene3D" id="2.160.20.10">
    <property type="entry name" value="Single-stranded right-handed beta-helix, Pectin lyase-like"/>
    <property type="match status" value="1"/>
</dbReference>
<dbReference type="Gene3D" id="2.60.40.10">
    <property type="entry name" value="Immunoglobulins"/>
    <property type="match status" value="2"/>
</dbReference>
<feature type="domain" description="Dockerin" evidence="2">
    <location>
        <begin position="1080"/>
        <end position="1146"/>
    </location>
</feature>
<gene>
    <name evidence="3" type="ORF">MettiDRAFT_2595</name>
</gene>
<accession>W9DZJ4</accession>
<dbReference type="PROSITE" id="PS00018">
    <property type="entry name" value="EF_HAND_1"/>
    <property type="match status" value="1"/>
</dbReference>
<dbReference type="InterPro" id="IPR013783">
    <property type="entry name" value="Ig-like_fold"/>
</dbReference>
<dbReference type="EMBL" id="AZAJ01000001">
    <property type="protein sequence ID" value="ETA69102.1"/>
    <property type="molecule type" value="Genomic_DNA"/>
</dbReference>
<dbReference type="InterPro" id="IPR006626">
    <property type="entry name" value="PbH1"/>
</dbReference>
<evidence type="ECO:0000313" key="4">
    <source>
        <dbReference type="Proteomes" id="UP000019483"/>
    </source>
</evidence>
<dbReference type="Proteomes" id="UP000019483">
    <property type="component" value="Unassembled WGS sequence"/>
</dbReference>
<dbReference type="InterPro" id="IPR016134">
    <property type="entry name" value="Dockerin_dom"/>
</dbReference>
<dbReference type="SMART" id="SM00710">
    <property type="entry name" value="PbH1"/>
    <property type="match status" value="7"/>
</dbReference>
<dbReference type="SUPFAM" id="SSF49313">
    <property type="entry name" value="Cadherin-like"/>
    <property type="match status" value="1"/>
</dbReference>
<dbReference type="GO" id="GO:0030246">
    <property type="term" value="F:carbohydrate binding"/>
    <property type="evidence" value="ECO:0007669"/>
    <property type="project" value="InterPro"/>
</dbReference>
<reference evidence="3 4" key="1">
    <citation type="submission" date="2013-08" db="EMBL/GenBank/DDBJ databases">
        <authorList>
            <consortium name="DOE Joint Genome Institute"/>
            <person name="Eisen J."/>
            <person name="Huntemann M."/>
            <person name="Han J."/>
            <person name="Chen A."/>
            <person name="Kyrpides N."/>
            <person name="Mavromatis K."/>
            <person name="Markowitz V."/>
            <person name="Palaniappan K."/>
            <person name="Ivanova N."/>
            <person name="Schaumberg A."/>
            <person name="Pati A."/>
            <person name="Liolios K."/>
            <person name="Nordberg H.P."/>
            <person name="Cantor M.N."/>
            <person name="Hua S.X."/>
            <person name="Woyke T."/>
        </authorList>
    </citation>
    <scope>NUCLEOTIDE SEQUENCE [LARGE SCALE GENOMIC DNA]</scope>
    <source>
        <strain evidence="3 4">DSM 2278</strain>
    </source>
</reference>
<dbReference type="InterPro" id="IPR015919">
    <property type="entry name" value="Cadherin-like_sf"/>
</dbReference>
<dbReference type="SUPFAM" id="SSF49384">
    <property type="entry name" value="Carbohydrate-binding domain"/>
    <property type="match status" value="1"/>
</dbReference>
<dbReference type="Gene3D" id="2.60.40.680">
    <property type="match status" value="1"/>
</dbReference>
<dbReference type="CDD" id="cd11304">
    <property type="entry name" value="Cadherin_repeat"/>
    <property type="match status" value="1"/>
</dbReference>
<dbReference type="SUPFAM" id="SSF51126">
    <property type="entry name" value="Pectin lyase-like"/>
    <property type="match status" value="2"/>
</dbReference>
<dbReference type="InterPro" id="IPR008965">
    <property type="entry name" value="CBM2/CBM3_carb-bd_dom_sf"/>
</dbReference>
<dbReference type="InterPro" id="IPR018247">
    <property type="entry name" value="EF_Hand_1_Ca_BS"/>
</dbReference>
<dbReference type="InterPro" id="IPR002105">
    <property type="entry name" value="Dockerin_1_rpt"/>
</dbReference>
<dbReference type="PROSITE" id="PS51766">
    <property type="entry name" value="DOCKERIN"/>
    <property type="match status" value="1"/>
</dbReference>
<dbReference type="InterPro" id="IPR012334">
    <property type="entry name" value="Pectin_lyas_fold"/>
</dbReference>
<dbReference type="InterPro" id="IPR011050">
    <property type="entry name" value="Pectin_lyase_fold/virulence"/>
</dbReference>
<proteinExistence type="predicted"/>
<evidence type="ECO:0000313" key="3">
    <source>
        <dbReference type="EMBL" id="ETA69102.1"/>
    </source>
</evidence>
<dbReference type="Gene3D" id="1.10.1330.10">
    <property type="entry name" value="Dockerin domain"/>
    <property type="match status" value="1"/>
</dbReference>
<dbReference type="Pfam" id="PF17957">
    <property type="entry name" value="Big_7"/>
    <property type="match status" value="1"/>
</dbReference>
<sequence length="1146" mass="122905">MASKTTIIKNLFIIFLTLSVLTEVTAAATIGGYYYPDAYSGSGQLRILYGPITPSQLHDSIFVDGIMDTDQTLITKNSNNNFTVHDVGYISTGSSGKILFENNTVIFDRIGDTRFYGGTWDLSNSVIVGTNGDIICQIDEVTEDLSNLTFYNLGRYQLQRYPSMGSFNISDVSVYNGDIGIKIDAGITDSTIENIYMENMTDAHFSMLNGTNVTVRNFTVKNGGMRWGTGVSFLFGGVNEPYWDSWDGGHDNHAENIYIEGSGWSGLDMTMYEHDSSFTNVTVLNAGHNGIDLHGQWNVTVKDAKVYNSHDENFLITSPFATSGDSHIHDESGAVPVRAKTTVSHNINVINYESFNASGAGMSPNRVVNLFVANMTSYNDSMAINANYAKNVTFLNVTASNVRSNSAANFGTGLEYGYVEDLYVIDSKFLTVGSPVYFYDTENARLLNVKSVSGYAFAGGHNAEYMDCNYIDINVITDSGEPVSNAKVQFASKDASISSVNSWAKDQSEFITGYNGHTALPSESRENSPALASYYKNYPERNDLEFTYVSSITSPSGDVVTLTDITPDSTWYRENPNIPTYTITAIIPDESSTEPQITGFAPSSDNPFTAGESKKFQVWADEELTTMKWYVNGNLVSSGSMDYTWKVESGSTTIMFSGFNSNGAVVQTWEITEGEIVEEAPVSSGTGLSFTPSASSLTATTGESTTFSVETTQEFTSAVWSVDGTEVETGTTGHVEAWTTAGTHTVTFDGTAAAGTISRSWTVVVSAAAESEYSSISISPSTTTVAPGESFSLDVYIDPTQALTGSQFDLQYSQLASISTVDEGDLFTTGDLATTFQYDSIDNAAGLLDNVYTAIVGSGTISSPGVMATIEMVAGSSSGILDLGLSDVILSDANSNPAGYTVSNATVLIDTAPQFTSVSAQTVEEKQSLSFTVTANDADGDDLSYSSTSLPSGATFNDGSFSWTPSQGDAGSYVATFEVTDGYLTDTVSVSITVTPLNNLPEITLFEPADGSTFEEGSIIGVNVAATDADGDSLSYIIEIDSVKVSTATSYTWTTDYESAGTHTIKVTVSDGTDEVSSSGTITITDVQPRWDVNEDGTVNVLDITLVGQNYGQTYTENLPRWDVNQDGTVNIQDLSIVSGHFGETI</sequence>
<dbReference type="GO" id="GO:0004553">
    <property type="term" value="F:hydrolase activity, hydrolyzing O-glycosyl compounds"/>
    <property type="evidence" value="ECO:0007669"/>
    <property type="project" value="InterPro"/>
</dbReference>